<evidence type="ECO:0000313" key="5">
    <source>
        <dbReference type="Proteomes" id="UP000223968"/>
    </source>
</evidence>
<dbReference type="InterPro" id="IPR050593">
    <property type="entry name" value="LovG"/>
</dbReference>
<evidence type="ECO:0000256" key="1">
    <source>
        <dbReference type="ARBA" id="ARBA00022801"/>
    </source>
</evidence>
<dbReference type="EMBL" id="PDNB01000186">
    <property type="protein sequence ID" value="PGH00446.1"/>
    <property type="molecule type" value="Genomic_DNA"/>
</dbReference>
<dbReference type="STRING" id="1447875.A0A2B7WUH2"/>
<dbReference type="PANTHER" id="PTHR48070">
    <property type="entry name" value="ESTERASE OVCA2"/>
    <property type="match status" value="1"/>
</dbReference>
<dbReference type="InterPro" id="IPR029058">
    <property type="entry name" value="AB_hydrolase_fold"/>
</dbReference>
<name>A0A2B7WUH2_9EURO</name>
<gene>
    <name evidence="4" type="ORF">AJ79_08219</name>
</gene>
<keyword evidence="1" id="KW-0378">Hydrolase</keyword>
<reference evidence="4 5" key="1">
    <citation type="submission" date="2017-10" db="EMBL/GenBank/DDBJ databases">
        <title>Comparative genomics in systemic dimorphic fungi from Ajellomycetaceae.</title>
        <authorList>
            <person name="Munoz J.F."/>
            <person name="Mcewen J.G."/>
            <person name="Clay O.K."/>
            <person name="Cuomo C.A."/>
        </authorList>
    </citation>
    <scope>NUCLEOTIDE SEQUENCE [LARGE SCALE GENOMIC DNA]</scope>
    <source>
        <strain evidence="4 5">UAMH5409</strain>
    </source>
</reference>
<dbReference type="PANTHER" id="PTHR48070:SF6">
    <property type="entry name" value="ESTERASE OVCA2"/>
    <property type="match status" value="1"/>
</dbReference>
<feature type="domain" description="Serine hydrolase" evidence="3">
    <location>
        <begin position="12"/>
        <end position="270"/>
    </location>
</feature>
<dbReference type="GO" id="GO:0005737">
    <property type="term" value="C:cytoplasm"/>
    <property type="evidence" value="ECO:0007669"/>
    <property type="project" value="TreeGrafter"/>
</dbReference>
<dbReference type="OrthoDB" id="2094269at2759"/>
<dbReference type="GO" id="GO:0005634">
    <property type="term" value="C:nucleus"/>
    <property type="evidence" value="ECO:0007669"/>
    <property type="project" value="TreeGrafter"/>
</dbReference>
<evidence type="ECO:0000259" key="3">
    <source>
        <dbReference type="Pfam" id="PF03959"/>
    </source>
</evidence>
<evidence type="ECO:0000313" key="4">
    <source>
        <dbReference type="EMBL" id="PGH00446.1"/>
    </source>
</evidence>
<dbReference type="Pfam" id="PF03959">
    <property type="entry name" value="FSH1"/>
    <property type="match status" value="1"/>
</dbReference>
<dbReference type="GO" id="GO:0016787">
    <property type="term" value="F:hydrolase activity"/>
    <property type="evidence" value="ECO:0007669"/>
    <property type="project" value="UniProtKB-KW"/>
</dbReference>
<organism evidence="4 5">
    <name type="scientific">Helicocarpus griseus UAMH5409</name>
    <dbReference type="NCBI Taxonomy" id="1447875"/>
    <lineage>
        <taxon>Eukaryota</taxon>
        <taxon>Fungi</taxon>
        <taxon>Dikarya</taxon>
        <taxon>Ascomycota</taxon>
        <taxon>Pezizomycotina</taxon>
        <taxon>Eurotiomycetes</taxon>
        <taxon>Eurotiomycetidae</taxon>
        <taxon>Onygenales</taxon>
        <taxon>Ajellomycetaceae</taxon>
        <taxon>Helicocarpus</taxon>
    </lineage>
</organism>
<comment type="caution">
    <text evidence="4">The sequence shown here is derived from an EMBL/GenBank/DDBJ whole genome shotgun (WGS) entry which is preliminary data.</text>
</comment>
<evidence type="ECO:0000256" key="2">
    <source>
        <dbReference type="SAM" id="MobiDB-lite"/>
    </source>
</evidence>
<dbReference type="FunFam" id="3.40.50.1820:FF:000218">
    <property type="entry name" value="Dihydrofolate reductase"/>
    <property type="match status" value="1"/>
</dbReference>
<protein>
    <recommendedName>
        <fullName evidence="3">Serine hydrolase domain-containing protein</fullName>
    </recommendedName>
</protein>
<dbReference type="AlphaFoldDB" id="A0A2B7WUH2"/>
<feature type="region of interest" description="Disordered" evidence="2">
    <location>
        <begin position="60"/>
        <end position="88"/>
    </location>
</feature>
<proteinExistence type="predicted"/>
<dbReference type="SUPFAM" id="SSF53474">
    <property type="entry name" value="alpha/beta-Hydrolases"/>
    <property type="match status" value="1"/>
</dbReference>
<dbReference type="GO" id="GO:0019748">
    <property type="term" value="P:secondary metabolic process"/>
    <property type="evidence" value="ECO:0007669"/>
    <property type="project" value="TreeGrafter"/>
</dbReference>
<feature type="compositionally biased region" description="Polar residues" evidence="2">
    <location>
        <begin position="60"/>
        <end position="71"/>
    </location>
</feature>
<sequence length="303" mass="33037">MAPSAPASTSKTPLKILMLHGYTQSGPLFHAKTRALEKHLQKSFPLHSVSLSYPTGPLSLSPSDIPNYQPSSTTTTSTTDTETNNDEPEAFAWWRRSNTADPPEYVSMDKGLSAVAQVLTDQGPFDGIIGFSQGAAFAAMVASLLENGRKEGFEYLAKPENNSVNTSSQSEPVVTGISYPPAFSNLTHPPLKFAICYSGFIAPGPRYRAFYERPKIQTPVLHVLGSLDAIVEEERSRALIRACDGDAEAEGKVIWHPGGHFLPSQRPYLDGAVMFVRGCLEKVQKEGKGVKEEESVEDMDMPF</sequence>
<dbReference type="InterPro" id="IPR005645">
    <property type="entry name" value="FSH-like_dom"/>
</dbReference>
<feature type="compositionally biased region" description="Low complexity" evidence="2">
    <location>
        <begin position="72"/>
        <end position="82"/>
    </location>
</feature>
<accession>A0A2B7WUH2</accession>
<dbReference type="Gene3D" id="3.40.50.1820">
    <property type="entry name" value="alpha/beta hydrolase"/>
    <property type="match status" value="1"/>
</dbReference>
<keyword evidence="5" id="KW-1185">Reference proteome</keyword>
<dbReference type="Proteomes" id="UP000223968">
    <property type="component" value="Unassembled WGS sequence"/>
</dbReference>